<proteinExistence type="predicted"/>
<sequence>MGHHPTGSAVSVSISIARIEGRNLLHLIDEFLELVGGPRTSADPALARLAPTAYPDDDAAAAEFRRGTRDELFDRRRKDALVMREDLVEFDTDGDGDPLAPHDVVIPDARVDAWMRTLAAIRLVVASRLGVDHDDHHDPEDTRFHVYDWLGYRLDDLIQRADDADAATA</sequence>
<gene>
    <name evidence="1" type="ORF">H9633_10000</name>
</gene>
<evidence type="ECO:0000313" key="1">
    <source>
        <dbReference type="EMBL" id="MBD8012628.1"/>
    </source>
</evidence>
<accession>A0ABR8W6P3</accession>
<dbReference type="InterPro" id="IPR018561">
    <property type="entry name" value="AosR"/>
</dbReference>
<keyword evidence="2" id="KW-1185">Reference proteome</keyword>
<dbReference type="Proteomes" id="UP000611521">
    <property type="component" value="Unassembled WGS sequence"/>
</dbReference>
<name>A0ABR8W6P3_9MICO</name>
<evidence type="ECO:0000313" key="2">
    <source>
        <dbReference type="Proteomes" id="UP000611521"/>
    </source>
</evidence>
<protein>
    <submittedName>
        <fullName evidence="1">DUF2017 family protein</fullName>
    </submittedName>
</protein>
<comment type="caution">
    <text evidence="1">The sequence shown here is derived from an EMBL/GenBank/DDBJ whole genome shotgun (WGS) entry which is preliminary data.</text>
</comment>
<organism evidence="1 2">
    <name type="scientific">Microbacterium commune</name>
    <dbReference type="NCBI Taxonomy" id="2762219"/>
    <lineage>
        <taxon>Bacteria</taxon>
        <taxon>Bacillati</taxon>
        <taxon>Actinomycetota</taxon>
        <taxon>Actinomycetes</taxon>
        <taxon>Micrococcales</taxon>
        <taxon>Microbacteriaceae</taxon>
        <taxon>Microbacterium</taxon>
    </lineage>
</organism>
<dbReference type="EMBL" id="JACSPX010000002">
    <property type="protein sequence ID" value="MBD8012628.1"/>
    <property type="molecule type" value="Genomic_DNA"/>
</dbReference>
<reference evidence="1 2" key="1">
    <citation type="submission" date="2020-08" db="EMBL/GenBank/DDBJ databases">
        <title>A Genomic Blueprint of the Chicken Gut Microbiome.</title>
        <authorList>
            <person name="Gilroy R."/>
            <person name="Ravi A."/>
            <person name="Getino M."/>
            <person name="Pursley I."/>
            <person name="Horton D.L."/>
            <person name="Alikhan N.-F."/>
            <person name="Baker D."/>
            <person name="Gharbi K."/>
            <person name="Hall N."/>
            <person name="Watson M."/>
            <person name="Adriaenssens E.M."/>
            <person name="Foster-Nyarko E."/>
            <person name="Jarju S."/>
            <person name="Secka A."/>
            <person name="Antonio M."/>
            <person name="Oren A."/>
            <person name="Chaudhuri R."/>
            <person name="La Ragione R.M."/>
            <person name="Hildebrand F."/>
            <person name="Pallen M.J."/>
        </authorList>
    </citation>
    <scope>NUCLEOTIDE SEQUENCE [LARGE SCALE GENOMIC DNA]</scope>
    <source>
        <strain evidence="1 2">Re1</strain>
    </source>
</reference>
<dbReference type="Pfam" id="PF09438">
    <property type="entry name" value="DUF2017"/>
    <property type="match status" value="1"/>
</dbReference>